<evidence type="ECO:0000313" key="2">
    <source>
        <dbReference type="EMBL" id="MER7377242.1"/>
    </source>
</evidence>
<accession>A0ABV1Y059</accession>
<gene>
    <name evidence="2" type="ORF">ABT384_31890</name>
</gene>
<proteinExistence type="predicted"/>
<sequence length="191" mass="19667">MAATTRTRKTAAAKPAEATDATTEAADSTASTAAADEPATAGDTNTTVAAEETAPVVEDPAAATDSTPKAPEAAPLEPPAVQEPPAAPAAPVYATPTEVIPDEENLAEVIVDDATKEPPADVDSVFVPLTPYGSTLVCTVRLVEKTFLGPHRNPVHRLLQPAGARLSEGVAARIKERLQDQAARLASQSEK</sequence>
<name>A0ABV1Y059_9ACTN</name>
<feature type="compositionally biased region" description="Low complexity" evidence="1">
    <location>
        <begin position="12"/>
        <end position="41"/>
    </location>
</feature>
<protein>
    <submittedName>
        <fullName evidence="2">Uncharacterized protein</fullName>
    </submittedName>
</protein>
<feature type="region of interest" description="Disordered" evidence="1">
    <location>
        <begin position="1"/>
        <end position="96"/>
    </location>
</feature>
<organism evidence="2 3">
    <name type="scientific">Streptomyces lanatus</name>
    <dbReference type="NCBI Taxonomy" id="66900"/>
    <lineage>
        <taxon>Bacteria</taxon>
        <taxon>Bacillati</taxon>
        <taxon>Actinomycetota</taxon>
        <taxon>Actinomycetes</taxon>
        <taxon>Kitasatosporales</taxon>
        <taxon>Streptomycetaceae</taxon>
        <taxon>Streptomyces</taxon>
    </lineage>
</organism>
<evidence type="ECO:0000256" key="1">
    <source>
        <dbReference type="SAM" id="MobiDB-lite"/>
    </source>
</evidence>
<dbReference type="Proteomes" id="UP001486207">
    <property type="component" value="Unassembled WGS sequence"/>
</dbReference>
<dbReference type="RefSeq" id="WP_190074103.1">
    <property type="nucleotide sequence ID" value="NZ_BNBM01000017.1"/>
</dbReference>
<evidence type="ECO:0000313" key="3">
    <source>
        <dbReference type="Proteomes" id="UP001486207"/>
    </source>
</evidence>
<comment type="caution">
    <text evidence="2">The sequence shown here is derived from an EMBL/GenBank/DDBJ whole genome shotgun (WGS) entry which is preliminary data.</text>
</comment>
<reference evidence="2 3" key="1">
    <citation type="submission" date="2024-06" db="EMBL/GenBank/DDBJ databases">
        <title>The Natural Products Discovery Center: Release of the First 8490 Sequenced Strains for Exploring Actinobacteria Biosynthetic Diversity.</title>
        <authorList>
            <person name="Kalkreuter E."/>
            <person name="Kautsar S.A."/>
            <person name="Yang D."/>
            <person name="Bader C.D."/>
            <person name="Teijaro C.N."/>
            <person name="Fluegel L."/>
            <person name="Davis C.M."/>
            <person name="Simpson J.R."/>
            <person name="Lauterbach L."/>
            <person name="Steele A.D."/>
            <person name="Gui C."/>
            <person name="Meng S."/>
            <person name="Li G."/>
            <person name="Viehrig K."/>
            <person name="Ye F."/>
            <person name="Su P."/>
            <person name="Kiefer A.F."/>
            <person name="Nichols A."/>
            <person name="Cepeda A.J."/>
            <person name="Yan W."/>
            <person name="Fan B."/>
            <person name="Jiang Y."/>
            <person name="Adhikari A."/>
            <person name="Zheng C.-J."/>
            <person name="Schuster L."/>
            <person name="Cowan T.M."/>
            <person name="Smanski M.J."/>
            <person name="Chevrette M.G."/>
            <person name="De Carvalho L.P.S."/>
            <person name="Shen B."/>
        </authorList>
    </citation>
    <scope>NUCLEOTIDE SEQUENCE [LARGE SCALE GENOMIC DNA]</scope>
    <source>
        <strain evidence="2 3">NPDC000155</strain>
    </source>
</reference>
<feature type="compositionally biased region" description="Basic residues" evidence="1">
    <location>
        <begin position="1"/>
        <end position="11"/>
    </location>
</feature>
<feature type="compositionally biased region" description="Pro residues" evidence="1">
    <location>
        <begin position="76"/>
        <end position="88"/>
    </location>
</feature>
<keyword evidence="3" id="KW-1185">Reference proteome</keyword>
<dbReference type="EMBL" id="JBEPFB010000017">
    <property type="protein sequence ID" value="MER7377242.1"/>
    <property type="molecule type" value="Genomic_DNA"/>
</dbReference>